<name>A0A6I1MPV3_9CLOT</name>
<evidence type="ECO:0000256" key="2">
    <source>
        <dbReference type="HAMAP-Rule" id="MF_01539"/>
    </source>
</evidence>
<gene>
    <name evidence="2" type="primary">tmcAL</name>
    <name evidence="3" type="ORF">GBZ86_10375</name>
</gene>
<dbReference type="SUPFAM" id="SSF52374">
    <property type="entry name" value="Nucleotidylyl transferase"/>
    <property type="match status" value="1"/>
</dbReference>
<evidence type="ECO:0000313" key="4">
    <source>
        <dbReference type="Proteomes" id="UP000430345"/>
    </source>
</evidence>
<keyword evidence="3" id="KW-0808">Transferase</keyword>
<comment type="subcellular location">
    <subcellularLocation>
        <location evidence="2">Cytoplasm</location>
    </subcellularLocation>
</comment>
<proteinExistence type="inferred from homology"/>
<accession>A0A6I1MPV3</accession>
<protein>
    <recommendedName>
        <fullName evidence="2">tRNA(Met) cytidine acetate ligase</fullName>
        <ecNumber evidence="2">6.3.4.-</ecNumber>
    </recommendedName>
</protein>
<feature type="binding site" evidence="2">
    <location>
        <position position="197"/>
    </location>
    <ligand>
        <name>ATP</name>
        <dbReference type="ChEBI" id="CHEBI:30616"/>
    </ligand>
</feature>
<keyword evidence="2" id="KW-0436">Ligase</keyword>
<dbReference type="AlphaFoldDB" id="A0A6I1MPV3"/>
<keyword evidence="2" id="KW-0963">Cytoplasm</keyword>
<comment type="caution">
    <text evidence="2">Lacks conserved residue(s) required for the propagation of feature annotation.</text>
</comment>
<keyword evidence="2" id="KW-0067">ATP-binding</keyword>
<dbReference type="GO" id="GO:0016740">
    <property type="term" value="F:transferase activity"/>
    <property type="evidence" value="ECO:0007669"/>
    <property type="project" value="UniProtKB-KW"/>
</dbReference>
<dbReference type="InterPro" id="IPR008513">
    <property type="entry name" value="tRNA(Met)_cyd_acetate_ligase"/>
</dbReference>
<dbReference type="NCBIfam" id="NF010191">
    <property type="entry name" value="PRK13670.1"/>
    <property type="match status" value="1"/>
</dbReference>
<dbReference type="GO" id="GO:0000049">
    <property type="term" value="F:tRNA binding"/>
    <property type="evidence" value="ECO:0007669"/>
    <property type="project" value="UniProtKB-KW"/>
</dbReference>
<dbReference type="InterPro" id="IPR014729">
    <property type="entry name" value="Rossmann-like_a/b/a_fold"/>
</dbReference>
<comment type="function">
    <text evidence="2">Catalyzes the formation of N(4)-acetylcytidine (ac(4)C) at the wobble position of elongator tRNA(Met), using acetate and ATP as substrates. First activates an acetate ion to form acetyladenylate (Ac-AMP) and then transfers the acetyl group to tRNA to form ac(4)C34.</text>
</comment>
<reference evidence="3 4" key="1">
    <citation type="submission" date="2019-10" db="EMBL/GenBank/DDBJ databases">
        <title>The Genome Sequence of Clostridium tarantellae Isolated from Fish Brain.</title>
        <authorList>
            <person name="Bano L."/>
            <person name="Kiel M."/>
            <person name="Sales G."/>
            <person name="Doxey A.C."/>
            <person name="Mansfield M.J."/>
            <person name="Schiavone M."/>
            <person name="Rossetto O."/>
            <person name="Pirazzini M."/>
            <person name="Dobrindt U."/>
            <person name="Montecucco C."/>
        </authorList>
    </citation>
    <scope>NUCLEOTIDE SEQUENCE [LARGE SCALE GENOMIC DNA]</scope>
    <source>
        <strain evidence="3 4">DSM 3997</strain>
    </source>
</reference>
<keyword evidence="2" id="KW-0547">Nucleotide-binding</keyword>
<dbReference type="OrthoDB" id="9769796at2"/>
<evidence type="ECO:0000256" key="1">
    <source>
        <dbReference type="ARBA" id="ARBA00022694"/>
    </source>
</evidence>
<feature type="binding site" evidence="2">
    <location>
        <position position="172"/>
    </location>
    <ligand>
        <name>ATP</name>
        <dbReference type="ChEBI" id="CHEBI:30616"/>
    </ligand>
</feature>
<dbReference type="RefSeq" id="WP_152890405.1">
    <property type="nucleotide sequence ID" value="NZ_WHJC01000162.1"/>
</dbReference>
<evidence type="ECO:0000313" key="3">
    <source>
        <dbReference type="EMBL" id="MPQ44167.1"/>
    </source>
</evidence>
<feature type="binding site" evidence="2">
    <location>
        <begin position="7"/>
        <end position="20"/>
    </location>
    <ligand>
        <name>ATP</name>
        <dbReference type="ChEBI" id="CHEBI:30616"/>
    </ligand>
</feature>
<dbReference type="PANTHER" id="PTHR37825:SF1">
    <property type="entry name" value="TRNA(MET) CYTIDINE ACETATE LIGASE"/>
    <property type="match status" value="1"/>
</dbReference>
<organism evidence="3 4">
    <name type="scientific">Clostridium tarantellae</name>
    <dbReference type="NCBI Taxonomy" id="39493"/>
    <lineage>
        <taxon>Bacteria</taxon>
        <taxon>Bacillati</taxon>
        <taxon>Bacillota</taxon>
        <taxon>Clostridia</taxon>
        <taxon>Eubacteriales</taxon>
        <taxon>Clostridiaceae</taxon>
        <taxon>Clostridium</taxon>
    </lineage>
</organism>
<dbReference type="GO" id="GO:0005737">
    <property type="term" value="C:cytoplasm"/>
    <property type="evidence" value="ECO:0007669"/>
    <property type="project" value="UniProtKB-SubCell"/>
</dbReference>
<keyword evidence="2" id="KW-0820">tRNA-binding</keyword>
<dbReference type="EC" id="6.3.4.-" evidence="2"/>
<keyword evidence="4" id="KW-1185">Reference proteome</keyword>
<dbReference type="Proteomes" id="UP000430345">
    <property type="component" value="Unassembled WGS sequence"/>
</dbReference>
<dbReference type="HAMAP" id="MF_01539">
    <property type="entry name" value="TmcAL"/>
    <property type="match status" value="1"/>
</dbReference>
<dbReference type="EMBL" id="WHJC01000162">
    <property type="protein sequence ID" value="MPQ44167.1"/>
    <property type="molecule type" value="Genomic_DNA"/>
</dbReference>
<dbReference type="Gene3D" id="3.40.50.620">
    <property type="entry name" value="HUPs"/>
    <property type="match status" value="1"/>
</dbReference>
<dbReference type="PANTHER" id="PTHR37825">
    <property type="entry name" value="TRNA(MET) CYTIDINE ACETATE LIGASE"/>
    <property type="match status" value="1"/>
</dbReference>
<sequence>MNVTGIVTEYNPFHYGHELHLSQSQKITNADIIICVMSGNFMQRGTPAIIDKWKRTEMALKAGVDLVLELPTIYSISSAEFFAFGSISLLNSLNIVNNICFGSESGDIKLIKEISKILVEEPLLFKNLLKSNLNNGLPFAKSRCNALLTYIKNSNINLKNIDTIESFLNSSNNILAIEYCKSLIKLNSNITPYTIKREGSNYNDLDLPVHTLASASAIRNNIYIEKNLESCKNFMPKYSFDILFNSTYPDLNKMFQLIKYTLITNPTILNEIPECSEGLDNKILNNLSSAKSLNELIMLCKSKRYTYTRISRVLCQCYLGITKDILNLRSTEPTYTRVLGLNSKGAIALKEIKKKSNLQIVNKISKSSLNDMLNFDIKSTNLYSLINSSISFNNDFKQSPIIFKI</sequence>
<keyword evidence="1 2" id="KW-0819">tRNA processing</keyword>
<dbReference type="GO" id="GO:0006400">
    <property type="term" value="P:tRNA modification"/>
    <property type="evidence" value="ECO:0007669"/>
    <property type="project" value="UniProtKB-UniRule"/>
</dbReference>
<comment type="caution">
    <text evidence="3">The sequence shown here is derived from an EMBL/GenBank/DDBJ whole genome shotgun (WGS) entry which is preliminary data.</text>
</comment>
<keyword evidence="2" id="KW-0694">RNA-binding</keyword>
<dbReference type="GO" id="GO:0016879">
    <property type="term" value="F:ligase activity, forming carbon-nitrogen bonds"/>
    <property type="evidence" value="ECO:0007669"/>
    <property type="project" value="UniProtKB-UniRule"/>
</dbReference>
<comment type="similarity">
    <text evidence="2">Belongs to the TmcAL family.</text>
</comment>
<feature type="binding site" evidence="2">
    <location>
        <position position="102"/>
    </location>
    <ligand>
        <name>ATP</name>
        <dbReference type="ChEBI" id="CHEBI:30616"/>
    </ligand>
</feature>
<comment type="catalytic activity">
    <reaction evidence="2">
        <text>cytidine(34) in elongator tRNA(Met) + acetate + ATP = N(4)-acetylcytidine(34) in elongator tRNA(Met) + AMP + diphosphate</text>
        <dbReference type="Rhea" id="RHEA:58144"/>
        <dbReference type="Rhea" id="RHEA-COMP:10693"/>
        <dbReference type="Rhea" id="RHEA-COMP:10694"/>
        <dbReference type="ChEBI" id="CHEBI:30089"/>
        <dbReference type="ChEBI" id="CHEBI:30616"/>
        <dbReference type="ChEBI" id="CHEBI:33019"/>
        <dbReference type="ChEBI" id="CHEBI:74900"/>
        <dbReference type="ChEBI" id="CHEBI:82748"/>
        <dbReference type="ChEBI" id="CHEBI:456215"/>
    </reaction>
</comment>
<dbReference type="GO" id="GO:0005524">
    <property type="term" value="F:ATP binding"/>
    <property type="evidence" value="ECO:0007669"/>
    <property type="project" value="UniProtKB-KW"/>
</dbReference>
<dbReference type="Pfam" id="PF05636">
    <property type="entry name" value="HIGH_NTase1"/>
    <property type="match status" value="1"/>
</dbReference>